<dbReference type="AlphaFoldDB" id="A0AAE7BA32"/>
<evidence type="ECO:0000313" key="2">
    <source>
        <dbReference type="EMBL" id="QKF66529.1"/>
    </source>
</evidence>
<keyword evidence="3" id="KW-1185">Reference proteome</keyword>
<evidence type="ECO:0000313" key="3">
    <source>
        <dbReference type="Proteomes" id="UP000503482"/>
    </source>
</evidence>
<dbReference type="Pfam" id="PF05573">
    <property type="entry name" value="NosL"/>
    <property type="match status" value="2"/>
</dbReference>
<accession>A0AAE7BA32</accession>
<dbReference type="Proteomes" id="UP000503482">
    <property type="component" value="Chromosome"/>
</dbReference>
<dbReference type="PANTHER" id="PTHR41247:SF1">
    <property type="entry name" value="HTH-TYPE TRANSCRIPTIONAL REPRESSOR YCNK"/>
    <property type="match status" value="1"/>
</dbReference>
<proteinExistence type="predicted"/>
<keyword evidence="1" id="KW-0732">Signal</keyword>
<dbReference type="EMBL" id="CP053840">
    <property type="protein sequence ID" value="QKF66529.1"/>
    <property type="molecule type" value="Genomic_DNA"/>
</dbReference>
<dbReference type="KEGG" id="avp:AVENP_0973"/>
<feature type="chain" id="PRO_5042283272" evidence="1">
    <location>
        <begin position="22"/>
        <end position="365"/>
    </location>
</feature>
<name>A0AAE7BA32_9BACT</name>
<organism evidence="2 3">
    <name type="scientific">Arcobacter venerupis</name>
    <dbReference type="NCBI Taxonomy" id="1054033"/>
    <lineage>
        <taxon>Bacteria</taxon>
        <taxon>Pseudomonadati</taxon>
        <taxon>Campylobacterota</taxon>
        <taxon>Epsilonproteobacteria</taxon>
        <taxon>Campylobacterales</taxon>
        <taxon>Arcobacteraceae</taxon>
        <taxon>Arcobacter</taxon>
    </lineage>
</organism>
<dbReference type="RefSeq" id="WP_128360318.1">
    <property type="nucleotide sequence ID" value="NZ_CP053840.1"/>
</dbReference>
<reference evidence="2 3" key="1">
    <citation type="submission" date="2020-05" db="EMBL/GenBank/DDBJ databases">
        <title>Complete genome sequencing of Campylobacter and Arcobacter type strains.</title>
        <authorList>
            <person name="Miller W.G."/>
            <person name="Yee E."/>
        </authorList>
    </citation>
    <scope>NUCLEOTIDE SEQUENCE [LARGE SCALE GENOMIC DNA]</scope>
    <source>
        <strain evidence="2 3">LMG 26156</strain>
    </source>
</reference>
<evidence type="ECO:0000256" key="1">
    <source>
        <dbReference type="SAM" id="SignalP"/>
    </source>
</evidence>
<dbReference type="PANTHER" id="PTHR41247">
    <property type="entry name" value="HTH-TYPE TRANSCRIPTIONAL REPRESSOR YCNK"/>
    <property type="match status" value="1"/>
</dbReference>
<dbReference type="Gene3D" id="3.30.70.2050">
    <property type="match status" value="2"/>
</dbReference>
<dbReference type="InterPro" id="IPR008719">
    <property type="entry name" value="N2O_reductase_NosL"/>
</dbReference>
<feature type="signal peptide" evidence="1">
    <location>
        <begin position="1"/>
        <end position="21"/>
    </location>
</feature>
<gene>
    <name evidence="2" type="ORF">AVENP_0973</name>
</gene>
<sequence>MKKNLSLLMFLFALMFTNLNAGEMYQTVEAKDATLVKTNSSKEFCDVCGMPLTKFYKTNHVTEFKNGHKEQYCSLHCQAEIHEDYHDKIKNIQVVDTNSLKLIDATKAFYVVGSSKPGTMSPVSKYAFSTKEAAIKFQKDFGGEIHSFEESLKIAKEGLNKDNKSLEEKRIPIAKKGKKIFESLCNQIELKEFNSIGEAKQYLIDNNVCKNLDSQMLQSVSIYLYDPMLAVDKSKMIKVPEDAKCPVCGMFVSKFPKWVAQIQLKDGHNHYFDGVKDMMKFYFNPSKYEHTHTKDDISQINATDYYTLELIDAKKAYYVIGSNIYGPMGEELIPFKNKDEAQKFMTDHFGKSLVSFDEIKEEMLK</sequence>
<dbReference type="SUPFAM" id="SSF160387">
    <property type="entry name" value="NosL/MerB-like"/>
    <property type="match status" value="2"/>
</dbReference>
<protein>
    <submittedName>
        <fullName evidence="2">NosL domain-containing protein</fullName>
    </submittedName>
</protein>